<evidence type="ECO:0000256" key="4">
    <source>
        <dbReference type="ARBA" id="ARBA00023172"/>
    </source>
</evidence>
<dbReference type="Pfam" id="PF13495">
    <property type="entry name" value="Phage_int_SAM_4"/>
    <property type="match status" value="1"/>
</dbReference>
<dbReference type="NCBIfam" id="TIGR02249">
    <property type="entry name" value="integrase_gron"/>
    <property type="match status" value="1"/>
</dbReference>
<feature type="domain" description="Core-binding (CB)" evidence="7">
    <location>
        <begin position="1"/>
        <end position="82"/>
    </location>
</feature>
<organism evidence="8 9">
    <name type="scientific">Neiella litorisoli</name>
    <dbReference type="NCBI Taxonomy" id="2771431"/>
    <lineage>
        <taxon>Bacteria</taxon>
        <taxon>Pseudomonadati</taxon>
        <taxon>Pseudomonadota</taxon>
        <taxon>Gammaproteobacteria</taxon>
        <taxon>Alteromonadales</taxon>
        <taxon>Echinimonadaceae</taxon>
        <taxon>Neiella</taxon>
    </lineage>
</organism>
<sequence length="318" mass="36423">MSPFIESVRVEIRTRQYSLQTEKSYLNWVRAFIRFHDRRHPKELGNQEIEQFLNHLAVNRQVSSATQNQALCALIFMYRYVVGREIEGLSYAFTKAPKRMPTVLSAAEAQLIISHMQGKYKLITALLYGAGLRINEALKLRVKDVDFNHGSIFIFRGKGGKDRYSILPRSLVEPLRQQIEKSKQVHQRDVGDGFGLTSLPASLIRKYGNAAKDPCWQYVFPSSTRCQHPHDGYICRHHIHHSAYRKNLRQAVLKSGIAKRITAHTFRHTFATQLLLNGSDIRTVQDLLGHSDVRTTEIYTHVIGSRFGGTISPIDIQR</sequence>
<reference evidence="8" key="1">
    <citation type="submission" date="2020-09" db="EMBL/GenBank/DDBJ databases">
        <title>A novel bacterium of genus Neiella, isolated from South China Sea.</title>
        <authorList>
            <person name="Huang H."/>
            <person name="Mo K."/>
            <person name="Hu Y."/>
        </authorList>
    </citation>
    <scope>NUCLEOTIDE SEQUENCE</scope>
    <source>
        <strain evidence="8">HB171785</strain>
    </source>
</reference>
<dbReference type="PROSITE" id="PS51898">
    <property type="entry name" value="TYR_RECOMBINASE"/>
    <property type="match status" value="1"/>
</dbReference>
<accession>A0A8J6R3S9</accession>
<dbReference type="EMBL" id="JACXAF010000022">
    <property type="protein sequence ID" value="MBD1390730.1"/>
    <property type="molecule type" value="Genomic_DNA"/>
</dbReference>
<dbReference type="InterPro" id="IPR004107">
    <property type="entry name" value="Integrase_SAM-like_N"/>
</dbReference>
<dbReference type="SUPFAM" id="SSF56349">
    <property type="entry name" value="DNA breaking-rejoining enzymes"/>
    <property type="match status" value="1"/>
</dbReference>
<evidence type="ECO:0000256" key="2">
    <source>
        <dbReference type="ARBA" id="ARBA00022908"/>
    </source>
</evidence>
<keyword evidence="9" id="KW-1185">Reference proteome</keyword>
<keyword evidence="4" id="KW-0233">DNA recombination</keyword>
<dbReference type="GO" id="GO:0003677">
    <property type="term" value="F:DNA binding"/>
    <property type="evidence" value="ECO:0007669"/>
    <property type="project" value="UniProtKB-UniRule"/>
</dbReference>
<dbReference type="GO" id="GO:0015074">
    <property type="term" value="P:DNA integration"/>
    <property type="evidence" value="ECO:0007669"/>
    <property type="project" value="UniProtKB-KW"/>
</dbReference>
<dbReference type="InterPro" id="IPR010998">
    <property type="entry name" value="Integrase_recombinase_N"/>
</dbReference>
<comment type="similarity">
    <text evidence="1">Belongs to the 'phage' integrase family.</text>
</comment>
<proteinExistence type="inferred from homology"/>
<evidence type="ECO:0000256" key="5">
    <source>
        <dbReference type="PROSITE-ProRule" id="PRU01248"/>
    </source>
</evidence>
<feature type="domain" description="Tyr recombinase" evidence="6">
    <location>
        <begin position="99"/>
        <end position="312"/>
    </location>
</feature>
<dbReference type="Gene3D" id="1.10.443.10">
    <property type="entry name" value="Intergrase catalytic core"/>
    <property type="match status" value="1"/>
</dbReference>
<dbReference type="InterPro" id="IPR011946">
    <property type="entry name" value="Integrase_integron-type"/>
</dbReference>
<dbReference type="Proteomes" id="UP000638014">
    <property type="component" value="Unassembled WGS sequence"/>
</dbReference>
<keyword evidence="2" id="KW-0229">DNA integration</keyword>
<dbReference type="InterPro" id="IPR044068">
    <property type="entry name" value="CB"/>
</dbReference>
<evidence type="ECO:0000259" key="7">
    <source>
        <dbReference type="PROSITE" id="PS51900"/>
    </source>
</evidence>
<evidence type="ECO:0000313" key="8">
    <source>
        <dbReference type="EMBL" id="MBD1390730.1"/>
    </source>
</evidence>
<dbReference type="InterPro" id="IPR050090">
    <property type="entry name" value="Tyrosine_recombinase_XerCD"/>
</dbReference>
<dbReference type="InterPro" id="IPR011010">
    <property type="entry name" value="DNA_brk_join_enz"/>
</dbReference>
<dbReference type="InterPro" id="IPR002104">
    <property type="entry name" value="Integrase_catalytic"/>
</dbReference>
<dbReference type="Gene3D" id="1.10.150.130">
    <property type="match status" value="1"/>
</dbReference>
<evidence type="ECO:0000256" key="1">
    <source>
        <dbReference type="ARBA" id="ARBA00008857"/>
    </source>
</evidence>
<name>A0A8J6R3S9_9GAMM</name>
<protein>
    <submittedName>
        <fullName evidence="8">Integron integrase</fullName>
    </submittedName>
</protein>
<dbReference type="PANTHER" id="PTHR30349:SF64">
    <property type="entry name" value="PROPHAGE INTEGRASE INTD-RELATED"/>
    <property type="match status" value="1"/>
</dbReference>
<gene>
    <name evidence="8" type="ORF">IC617_14965</name>
</gene>
<dbReference type="GO" id="GO:0006310">
    <property type="term" value="P:DNA recombination"/>
    <property type="evidence" value="ECO:0007669"/>
    <property type="project" value="UniProtKB-KW"/>
</dbReference>
<dbReference type="PROSITE" id="PS51900">
    <property type="entry name" value="CB"/>
    <property type="match status" value="1"/>
</dbReference>
<evidence type="ECO:0000259" key="6">
    <source>
        <dbReference type="PROSITE" id="PS51898"/>
    </source>
</evidence>
<dbReference type="InterPro" id="IPR013762">
    <property type="entry name" value="Integrase-like_cat_sf"/>
</dbReference>
<keyword evidence="3 5" id="KW-0238">DNA-binding</keyword>
<comment type="caution">
    <text evidence="8">The sequence shown here is derived from an EMBL/GenBank/DDBJ whole genome shotgun (WGS) entry which is preliminary data.</text>
</comment>
<dbReference type="AlphaFoldDB" id="A0A8J6R3S9"/>
<dbReference type="PANTHER" id="PTHR30349">
    <property type="entry name" value="PHAGE INTEGRASE-RELATED"/>
    <property type="match status" value="1"/>
</dbReference>
<dbReference type="Pfam" id="PF00589">
    <property type="entry name" value="Phage_integrase"/>
    <property type="match status" value="1"/>
</dbReference>
<evidence type="ECO:0000313" key="9">
    <source>
        <dbReference type="Proteomes" id="UP000638014"/>
    </source>
</evidence>
<evidence type="ECO:0000256" key="3">
    <source>
        <dbReference type="ARBA" id="ARBA00023125"/>
    </source>
</evidence>